<dbReference type="AlphaFoldDB" id="A0A4R7K3Z1"/>
<evidence type="ECO:0000313" key="1">
    <source>
        <dbReference type="EMBL" id="TDT45630.1"/>
    </source>
</evidence>
<dbReference type="RefSeq" id="WP_133629526.1">
    <property type="nucleotide sequence ID" value="NZ_SOAZ01000062.1"/>
</dbReference>
<keyword evidence="2" id="KW-1185">Reference proteome</keyword>
<proteinExistence type="predicted"/>
<organism evidence="1 2">
    <name type="scientific">Fonticella tunisiensis</name>
    <dbReference type="NCBI Taxonomy" id="1096341"/>
    <lineage>
        <taxon>Bacteria</taxon>
        <taxon>Bacillati</taxon>
        <taxon>Bacillota</taxon>
        <taxon>Clostridia</taxon>
        <taxon>Eubacteriales</taxon>
        <taxon>Clostridiaceae</taxon>
        <taxon>Fonticella</taxon>
    </lineage>
</organism>
<accession>A0A4R7K3Z1</accession>
<name>A0A4R7K3Z1_9CLOT</name>
<reference evidence="1 2" key="1">
    <citation type="submission" date="2019-03" db="EMBL/GenBank/DDBJ databases">
        <title>Genomic Encyclopedia of Type Strains, Phase IV (KMG-IV): sequencing the most valuable type-strain genomes for metagenomic binning, comparative biology and taxonomic classification.</title>
        <authorList>
            <person name="Goeker M."/>
        </authorList>
    </citation>
    <scope>NUCLEOTIDE SEQUENCE [LARGE SCALE GENOMIC DNA]</scope>
    <source>
        <strain evidence="1 2">DSM 24455</strain>
    </source>
</reference>
<dbReference type="Proteomes" id="UP000295325">
    <property type="component" value="Unassembled WGS sequence"/>
</dbReference>
<comment type="caution">
    <text evidence="1">The sequence shown here is derived from an EMBL/GenBank/DDBJ whole genome shotgun (WGS) entry which is preliminary data.</text>
</comment>
<protein>
    <submittedName>
        <fullName evidence="1">Uncharacterized protein</fullName>
    </submittedName>
</protein>
<gene>
    <name evidence="1" type="ORF">EDD71_1623</name>
</gene>
<sequence>MEDYLNLNCFVCMKFRYLIFLIIEELCIVKNNLIIAKYETECSVKIKYKYKMDKVVADISKIIYLFLRLYVNSLGRYSIRMFALNF</sequence>
<dbReference type="EMBL" id="SOAZ01000062">
    <property type="protein sequence ID" value="TDT45630.1"/>
    <property type="molecule type" value="Genomic_DNA"/>
</dbReference>
<evidence type="ECO:0000313" key="2">
    <source>
        <dbReference type="Proteomes" id="UP000295325"/>
    </source>
</evidence>